<sequence>MASGSAIKDTTDNVSESDSEIVEIAEEEFKNWNLVIGSPAAEAGTEIGEDPYPIDEVVDDLGLGEELGEQVEIGGGGAQICIGRNNQKISWGFCIDQGMRKYMEDRIVTFPAFMSLRCDSFGGCTAPNCEFASEMTPVHYFAVFDGHGGSQVTK</sequence>
<organism evidence="1 2">
    <name type="scientific">Arctium lappa</name>
    <name type="common">Greater burdock</name>
    <name type="synonym">Lappa major</name>
    <dbReference type="NCBI Taxonomy" id="4217"/>
    <lineage>
        <taxon>Eukaryota</taxon>
        <taxon>Viridiplantae</taxon>
        <taxon>Streptophyta</taxon>
        <taxon>Embryophyta</taxon>
        <taxon>Tracheophyta</taxon>
        <taxon>Spermatophyta</taxon>
        <taxon>Magnoliopsida</taxon>
        <taxon>eudicotyledons</taxon>
        <taxon>Gunneridae</taxon>
        <taxon>Pentapetalae</taxon>
        <taxon>asterids</taxon>
        <taxon>campanulids</taxon>
        <taxon>Asterales</taxon>
        <taxon>Asteraceae</taxon>
        <taxon>Carduoideae</taxon>
        <taxon>Cardueae</taxon>
        <taxon>Arctiinae</taxon>
        <taxon>Arctium</taxon>
    </lineage>
</organism>
<evidence type="ECO:0000313" key="1">
    <source>
        <dbReference type="EMBL" id="KAI3759727.1"/>
    </source>
</evidence>
<gene>
    <name evidence="1" type="ORF">L6452_07751</name>
</gene>
<evidence type="ECO:0000313" key="2">
    <source>
        <dbReference type="Proteomes" id="UP001055879"/>
    </source>
</evidence>
<reference evidence="2" key="1">
    <citation type="journal article" date="2022" name="Mol. Ecol. Resour.">
        <title>The genomes of chicory, endive, great burdock and yacon provide insights into Asteraceae palaeo-polyploidization history and plant inulin production.</title>
        <authorList>
            <person name="Fan W."/>
            <person name="Wang S."/>
            <person name="Wang H."/>
            <person name="Wang A."/>
            <person name="Jiang F."/>
            <person name="Liu H."/>
            <person name="Zhao H."/>
            <person name="Xu D."/>
            <person name="Zhang Y."/>
        </authorList>
    </citation>
    <scope>NUCLEOTIDE SEQUENCE [LARGE SCALE GENOMIC DNA]</scope>
    <source>
        <strain evidence="2">cv. Niubang</strain>
    </source>
</reference>
<proteinExistence type="predicted"/>
<dbReference type="Proteomes" id="UP001055879">
    <property type="component" value="Linkage Group LG02"/>
</dbReference>
<reference evidence="1 2" key="2">
    <citation type="journal article" date="2022" name="Mol. Ecol. Resour.">
        <title>The genomes of chicory, endive, great burdock and yacon provide insights into Asteraceae paleo-polyploidization history and plant inulin production.</title>
        <authorList>
            <person name="Fan W."/>
            <person name="Wang S."/>
            <person name="Wang H."/>
            <person name="Wang A."/>
            <person name="Jiang F."/>
            <person name="Liu H."/>
            <person name="Zhao H."/>
            <person name="Xu D."/>
            <person name="Zhang Y."/>
        </authorList>
    </citation>
    <scope>NUCLEOTIDE SEQUENCE [LARGE SCALE GENOMIC DNA]</scope>
    <source>
        <strain evidence="2">cv. Niubang</strain>
    </source>
</reference>
<keyword evidence="2" id="KW-1185">Reference proteome</keyword>
<accession>A0ACB9ELJ8</accession>
<name>A0ACB9ELJ8_ARCLA</name>
<comment type="caution">
    <text evidence="1">The sequence shown here is derived from an EMBL/GenBank/DDBJ whole genome shotgun (WGS) entry which is preliminary data.</text>
</comment>
<dbReference type="EMBL" id="CM042048">
    <property type="protein sequence ID" value="KAI3759727.1"/>
    <property type="molecule type" value="Genomic_DNA"/>
</dbReference>
<protein>
    <submittedName>
        <fullName evidence="1">Uncharacterized protein</fullName>
    </submittedName>
</protein>